<evidence type="ECO:0000256" key="2">
    <source>
        <dbReference type="ARBA" id="ARBA00023015"/>
    </source>
</evidence>
<feature type="domain" description="HTH lysR-type" evidence="7">
    <location>
        <begin position="1"/>
        <end position="58"/>
    </location>
</feature>
<keyword evidence="2" id="KW-0805">Transcription regulation</keyword>
<evidence type="ECO:0000256" key="6">
    <source>
        <dbReference type="SAM" id="Phobius"/>
    </source>
</evidence>
<accession>A0AAV4ZU28</accession>
<dbReference type="Pfam" id="PF00126">
    <property type="entry name" value="HTH_1"/>
    <property type="match status" value="1"/>
</dbReference>
<evidence type="ECO:0000256" key="1">
    <source>
        <dbReference type="ARBA" id="ARBA00009437"/>
    </source>
</evidence>
<evidence type="ECO:0000259" key="7">
    <source>
        <dbReference type="PROSITE" id="PS50931"/>
    </source>
</evidence>
<dbReference type="AlphaFoldDB" id="A0AAV4ZU28"/>
<reference evidence="8" key="2">
    <citation type="submission" date="2021-08" db="EMBL/GenBank/DDBJ databases">
        <authorList>
            <person name="Tani A."/>
            <person name="Ola A."/>
            <person name="Ogura Y."/>
            <person name="Katsura K."/>
            <person name="Hayashi T."/>
        </authorList>
    </citation>
    <scope>NUCLEOTIDE SEQUENCE</scope>
    <source>
        <strain evidence="8">DSM 16372</strain>
    </source>
</reference>
<dbReference type="Gene3D" id="1.10.10.10">
    <property type="entry name" value="Winged helix-like DNA-binding domain superfamily/Winged helix DNA-binding domain"/>
    <property type="match status" value="1"/>
</dbReference>
<evidence type="ECO:0000313" key="8">
    <source>
        <dbReference type="EMBL" id="GJD91659.1"/>
    </source>
</evidence>
<dbReference type="Gene3D" id="3.40.190.10">
    <property type="entry name" value="Periplasmic binding protein-like II"/>
    <property type="match status" value="2"/>
</dbReference>
<evidence type="ECO:0000256" key="5">
    <source>
        <dbReference type="SAM" id="MobiDB-lite"/>
    </source>
</evidence>
<dbReference type="PANTHER" id="PTHR30346">
    <property type="entry name" value="TRANSCRIPTIONAL DUAL REGULATOR HCAR-RELATED"/>
    <property type="match status" value="1"/>
</dbReference>
<proteinExistence type="inferred from homology"/>
<dbReference type="PROSITE" id="PS50931">
    <property type="entry name" value="HTH_LYSR"/>
    <property type="match status" value="1"/>
</dbReference>
<reference evidence="8" key="1">
    <citation type="journal article" date="2016" name="Front. Microbiol.">
        <title>Genome Sequence of the Piezophilic, Mesophilic Sulfate-Reducing Bacterium Desulfovibrio indicus J2T.</title>
        <authorList>
            <person name="Cao J."/>
            <person name="Maignien L."/>
            <person name="Shao Z."/>
            <person name="Alain K."/>
            <person name="Jebbar M."/>
        </authorList>
    </citation>
    <scope>NUCLEOTIDE SEQUENCE</scope>
    <source>
        <strain evidence="8">DSM 16372</strain>
    </source>
</reference>
<evidence type="ECO:0000256" key="4">
    <source>
        <dbReference type="ARBA" id="ARBA00023163"/>
    </source>
</evidence>
<keyword evidence="6" id="KW-1133">Transmembrane helix</keyword>
<keyword evidence="6" id="KW-0812">Transmembrane</keyword>
<comment type="similarity">
    <text evidence="1">Belongs to the LysR transcriptional regulatory family.</text>
</comment>
<keyword evidence="4" id="KW-0804">Transcription</keyword>
<keyword evidence="3" id="KW-0238">DNA-binding</keyword>
<dbReference type="GO" id="GO:0003700">
    <property type="term" value="F:DNA-binding transcription factor activity"/>
    <property type="evidence" value="ECO:0007669"/>
    <property type="project" value="InterPro"/>
</dbReference>
<dbReference type="InterPro" id="IPR036390">
    <property type="entry name" value="WH_DNA-bd_sf"/>
</dbReference>
<dbReference type="Proteomes" id="UP001055247">
    <property type="component" value="Unassembled WGS sequence"/>
</dbReference>
<dbReference type="Pfam" id="PF03466">
    <property type="entry name" value="LysR_substrate"/>
    <property type="match status" value="1"/>
</dbReference>
<keyword evidence="6" id="KW-0472">Membrane</keyword>
<gene>
    <name evidence="8" type="primary">catM_2</name>
    <name evidence="8" type="ORF">BHAOGJBA_5207</name>
</gene>
<dbReference type="GO" id="GO:0003677">
    <property type="term" value="F:DNA binding"/>
    <property type="evidence" value="ECO:0007669"/>
    <property type="project" value="UniProtKB-KW"/>
</dbReference>
<organism evidence="8 9">
    <name type="scientific">Methylobacterium hispanicum</name>
    <dbReference type="NCBI Taxonomy" id="270350"/>
    <lineage>
        <taxon>Bacteria</taxon>
        <taxon>Pseudomonadati</taxon>
        <taxon>Pseudomonadota</taxon>
        <taxon>Alphaproteobacteria</taxon>
        <taxon>Hyphomicrobiales</taxon>
        <taxon>Methylobacteriaceae</taxon>
        <taxon>Methylobacterium</taxon>
    </lineage>
</organism>
<dbReference type="GO" id="GO:0032993">
    <property type="term" value="C:protein-DNA complex"/>
    <property type="evidence" value="ECO:0007669"/>
    <property type="project" value="TreeGrafter"/>
</dbReference>
<keyword evidence="9" id="KW-1185">Reference proteome</keyword>
<evidence type="ECO:0000313" key="9">
    <source>
        <dbReference type="Proteomes" id="UP001055247"/>
    </source>
</evidence>
<evidence type="ECO:0000256" key="3">
    <source>
        <dbReference type="ARBA" id="ARBA00023125"/>
    </source>
</evidence>
<dbReference type="SUPFAM" id="SSF53850">
    <property type="entry name" value="Periplasmic binding protein-like II"/>
    <property type="match status" value="1"/>
</dbReference>
<protein>
    <submittedName>
        <fullName evidence="8">HTH-type transcriptional regulator CatM</fullName>
    </submittedName>
</protein>
<dbReference type="SUPFAM" id="SSF46785">
    <property type="entry name" value="Winged helix' DNA-binding domain"/>
    <property type="match status" value="1"/>
</dbReference>
<feature type="transmembrane region" description="Helical" evidence="6">
    <location>
        <begin position="228"/>
        <end position="251"/>
    </location>
</feature>
<comment type="caution">
    <text evidence="8">The sequence shown here is derived from an EMBL/GenBank/DDBJ whole genome shotgun (WGS) entry which is preliminary data.</text>
</comment>
<dbReference type="PANTHER" id="PTHR30346:SF30">
    <property type="entry name" value="SMALL NEUTRAL PROTEASE REGULATORY PROTEIN"/>
    <property type="match status" value="1"/>
</dbReference>
<dbReference type="RefSeq" id="WP_082773308.1">
    <property type="nucleotide sequence ID" value="NZ_BPQO01000030.1"/>
</dbReference>
<dbReference type="EMBL" id="BPQO01000030">
    <property type="protein sequence ID" value="GJD91659.1"/>
    <property type="molecule type" value="Genomic_DNA"/>
</dbReference>
<name>A0AAV4ZU28_9HYPH</name>
<dbReference type="InterPro" id="IPR005119">
    <property type="entry name" value="LysR_subst-bd"/>
</dbReference>
<sequence length="331" mass="36176">MEVRHLRYFLTVVETCNYKLSASRLDLGQASLERSMRALENDLKTRLFVRRPHTLELTRAGQVLRQAAVKMLGEAEALPDRVNRGARGEIGTLRIGLADSTAFNPFIPAAIQAYRQIRPGIDLVLSDGDSQDLCDSLSDGRLDAAFMRPMQVPCATLDCQVLFEEEMALIFPPAHPLAERSALSAADLMDEPFVMFRRDLSPTLYDTMISAFVRAGVTMRIVQEVPQLISLLSFVAAGVGLAVVPASLGRLSLGCTMRRRIDGLSLRVPLSLATRTTDQRVIVSEFVAYLKQASACPDGSDAAPSPSTPERDAVPACVREDRVGPSVDCID</sequence>
<feature type="region of interest" description="Disordered" evidence="5">
    <location>
        <begin position="296"/>
        <end position="317"/>
    </location>
</feature>
<dbReference type="InterPro" id="IPR000847">
    <property type="entry name" value="LysR_HTH_N"/>
</dbReference>
<dbReference type="InterPro" id="IPR036388">
    <property type="entry name" value="WH-like_DNA-bd_sf"/>
</dbReference>